<evidence type="ECO:0000256" key="6">
    <source>
        <dbReference type="ARBA" id="ARBA00022989"/>
    </source>
</evidence>
<dbReference type="Gene3D" id="1.20.1070.10">
    <property type="entry name" value="Rhodopsin 7-helix transmembrane proteins"/>
    <property type="match status" value="1"/>
</dbReference>
<name>A0A914VK94_9BILA</name>
<dbReference type="WBParaSite" id="PSAMB.scaffold2078size25558.g16332.t1">
    <property type="protein sequence ID" value="PSAMB.scaffold2078size25558.g16332.t1"/>
    <property type="gene ID" value="PSAMB.scaffold2078size25558.g16332"/>
</dbReference>
<evidence type="ECO:0000256" key="2">
    <source>
        <dbReference type="ARBA" id="ARBA00022536"/>
    </source>
</evidence>
<dbReference type="InterPro" id="IPR001881">
    <property type="entry name" value="EGF-like_Ca-bd_dom"/>
</dbReference>
<dbReference type="GO" id="GO:0045197">
    <property type="term" value="P:establishment or maintenance of epithelial cell apical/basal polarity"/>
    <property type="evidence" value="ECO:0007669"/>
    <property type="project" value="TreeGrafter"/>
</dbReference>
<dbReference type="PROSITE" id="PS00010">
    <property type="entry name" value="ASX_HYDROXYL"/>
    <property type="match status" value="1"/>
</dbReference>
<feature type="domain" description="EGF-like" evidence="13">
    <location>
        <begin position="326"/>
        <end position="363"/>
    </location>
</feature>
<keyword evidence="5" id="KW-0677">Repeat</keyword>
<keyword evidence="6 11" id="KW-1133">Transmembrane helix</keyword>
<comment type="subcellular location">
    <subcellularLocation>
        <location evidence="1">Membrane</location>
        <topology evidence="1">Multi-pass membrane protein</topology>
    </subcellularLocation>
</comment>
<dbReference type="Gene3D" id="2.10.25.10">
    <property type="entry name" value="Laminin"/>
    <property type="match status" value="2"/>
</dbReference>
<dbReference type="PANTHER" id="PTHR24049:SF22">
    <property type="entry name" value="DROSOPHILA CRUMBS HOMOLOG"/>
    <property type="match status" value="1"/>
</dbReference>
<evidence type="ECO:0000256" key="8">
    <source>
        <dbReference type="ARBA" id="ARBA00023157"/>
    </source>
</evidence>
<dbReference type="PROSITE" id="PS00022">
    <property type="entry name" value="EGF_1"/>
    <property type="match status" value="2"/>
</dbReference>
<dbReference type="SUPFAM" id="SSF57196">
    <property type="entry name" value="EGF/Laminin"/>
    <property type="match status" value="2"/>
</dbReference>
<dbReference type="PROSITE" id="PS50041">
    <property type="entry name" value="C_TYPE_LECTIN_2"/>
    <property type="match status" value="2"/>
</dbReference>
<keyword evidence="3 11" id="KW-0812">Transmembrane</keyword>
<evidence type="ECO:0000313" key="15">
    <source>
        <dbReference type="Proteomes" id="UP000887566"/>
    </source>
</evidence>
<protein>
    <submittedName>
        <fullName evidence="16">Uncharacterized protein</fullName>
    </submittedName>
</protein>
<dbReference type="GO" id="GO:0005886">
    <property type="term" value="C:plasma membrane"/>
    <property type="evidence" value="ECO:0007669"/>
    <property type="project" value="TreeGrafter"/>
</dbReference>
<dbReference type="Pfam" id="PF00002">
    <property type="entry name" value="7tm_2"/>
    <property type="match status" value="1"/>
</dbReference>
<feature type="disulfide bond" evidence="10">
    <location>
        <begin position="353"/>
        <end position="362"/>
    </location>
</feature>
<organism evidence="15 16">
    <name type="scientific">Plectus sambesii</name>
    <dbReference type="NCBI Taxonomy" id="2011161"/>
    <lineage>
        <taxon>Eukaryota</taxon>
        <taxon>Metazoa</taxon>
        <taxon>Ecdysozoa</taxon>
        <taxon>Nematoda</taxon>
        <taxon>Chromadorea</taxon>
        <taxon>Plectida</taxon>
        <taxon>Plectina</taxon>
        <taxon>Plectoidea</taxon>
        <taxon>Plectidae</taxon>
        <taxon>Plectus</taxon>
    </lineage>
</organism>
<feature type="domain" description="C-type lectin" evidence="14">
    <location>
        <begin position="35"/>
        <end position="168"/>
    </location>
</feature>
<evidence type="ECO:0000313" key="16">
    <source>
        <dbReference type="WBParaSite" id="PSAMB.scaffold2078size25558.g16332.t1"/>
    </source>
</evidence>
<feature type="signal peptide" evidence="12">
    <location>
        <begin position="1"/>
        <end position="19"/>
    </location>
</feature>
<sequence length="651" mass="70394">MSFNFLGVLLLLMITKTKQDLQSDCTAAGAAYHSASNKCINNYDTEVTWPVAYDNCVTEGTTYGYEGRLLTQIDTALWTTVVTKFGAQIGGPNPERWIGTYEGTSNTKTLSNIFWSLTPKTSLSATSITMPAGVAYEIDDNAAKCIRAYSSTYWKDASCTDTHGYFCEFTETITTTSTSTTTTTPATTSTAAVTPCPYGCQPGYSDWQSVGSCYKYIASSNIQTVAALACLSDLAALLVVDSAAEQLAVQSIISDSVWMGITYSGSSWQKPLLGGALTYTNWNSPAPASSLSTAYIDSTNSYKWSVGSVLTTAETVCEAKCLLAPLPGACNLNPCVNGNCTNGKLLGLFTCACSAGYTGTVCNTEINECDSSPCLNNGVCTDTFNGYNCTCLAAFSGTNCEVKLTTCDLQTSSEQKQRIAMFASQSVSSIVLLVALGILVIIFLILLDFSLERVFHMGQEISLWLAHITILFARTRTVLDAGAFCGADASGNPPKLSNVQCGLVAVWLHYLYLVHFAFLFMETLHNYTLYTYVFVLQPLLKRKFVLLLGLLGPLPIVALTAGIWFSDYVTEQTCWLNFSSVNFFFELLPVLIMCAAGEICAEATGMVEYARNVMAKEEKRFSANTNSKGSILIVPLVSQTKTKTKADEHCK</sequence>
<evidence type="ECO:0000256" key="11">
    <source>
        <dbReference type="SAM" id="Phobius"/>
    </source>
</evidence>
<dbReference type="PROSITE" id="PS01187">
    <property type="entry name" value="EGF_CA"/>
    <property type="match status" value="1"/>
</dbReference>
<comment type="caution">
    <text evidence="10">Lacks conserved residue(s) required for the propagation of feature annotation.</text>
</comment>
<dbReference type="GO" id="GO:0005509">
    <property type="term" value="F:calcium ion binding"/>
    <property type="evidence" value="ECO:0007669"/>
    <property type="project" value="InterPro"/>
</dbReference>
<feature type="transmembrane region" description="Helical" evidence="11">
    <location>
        <begin position="544"/>
        <end position="565"/>
    </location>
</feature>
<accession>A0A914VK94</accession>
<evidence type="ECO:0000256" key="7">
    <source>
        <dbReference type="ARBA" id="ARBA00023136"/>
    </source>
</evidence>
<dbReference type="InterPro" id="IPR001304">
    <property type="entry name" value="C-type_lectin-like"/>
</dbReference>
<evidence type="ECO:0000256" key="9">
    <source>
        <dbReference type="ARBA" id="ARBA00023180"/>
    </source>
</evidence>
<dbReference type="InterPro" id="IPR051022">
    <property type="entry name" value="Notch_Cell-Fate_Det"/>
</dbReference>
<dbReference type="GO" id="GO:0007157">
    <property type="term" value="P:heterophilic cell-cell adhesion via plasma membrane cell adhesion molecules"/>
    <property type="evidence" value="ECO:0007669"/>
    <property type="project" value="TreeGrafter"/>
</dbReference>
<feature type="chain" id="PRO_5037964842" evidence="12">
    <location>
        <begin position="20"/>
        <end position="651"/>
    </location>
</feature>
<dbReference type="Gene3D" id="3.10.100.10">
    <property type="entry name" value="Mannose-Binding Protein A, subunit A"/>
    <property type="match status" value="2"/>
</dbReference>
<evidence type="ECO:0000256" key="12">
    <source>
        <dbReference type="SAM" id="SignalP"/>
    </source>
</evidence>
<dbReference type="SMART" id="SM00179">
    <property type="entry name" value="EGF_CA"/>
    <property type="match status" value="2"/>
</dbReference>
<dbReference type="PANTHER" id="PTHR24049">
    <property type="entry name" value="CRUMBS FAMILY MEMBER"/>
    <property type="match status" value="1"/>
</dbReference>
<dbReference type="PROSITE" id="PS50026">
    <property type="entry name" value="EGF_3"/>
    <property type="match status" value="2"/>
</dbReference>
<feature type="domain" description="EGF-like" evidence="13">
    <location>
        <begin position="365"/>
        <end position="401"/>
    </location>
</feature>
<evidence type="ECO:0000256" key="4">
    <source>
        <dbReference type="ARBA" id="ARBA00022729"/>
    </source>
</evidence>
<evidence type="ECO:0000256" key="1">
    <source>
        <dbReference type="ARBA" id="ARBA00004141"/>
    </source>
</evidence>
<dbReference type="GO" id="GO:0004930">
    <property type="term" value="F:G protein-coupled receptor activity"/>
    <property type="evidence" value="ECO:0007669"/>
    <property type="project" value="InterPro"/>
</dbReference>
<dbReference type="AlphaFoldDB" id="A0A914VK94"/>
<proteinExistence type="predicted"/>
<dbReference type="InterPro" id="IPR018097">
    <property type="entry name" value="EGF_Ca-bd_CS"/>
</dbReference>
<feature type="disulfide bond" evidence="10">
    <location>
        <begin position="391"/>
        <end position="400"/>
    </location>
</feature>
<reference evidence="16" key="1">
    <citation type="submission" date="2022-11" db="UniProtKB">
        <authorList>
            <consortium name="WormBaseParasite"/>
        </authorList>
    </citation>
    <scope>IDENTIFICATION</scope>
</reference>
<keyword evidence="9" id="KW-0325">Glycoprotein</keyword>
<evidence type="ECO:0000259" key="13">
    <source>
        <dbReference type="PROSITE" id="PS50026"/>
    </source>
</evidence>
<dbReference type="SMART" id="SM00181">
    <property type="entry name" value="EGF"/>
    <property type="match status" value="2"/>
</dbReference>
<feature type="domain" description="C-type lectin" evidence="14">
    <location>
        <begin position="209"/>
        <end position="318"/>
    </location>
</feature>
<evidence type="ECO:0000256" key="5">
    <source>
        <dbReference type="ARBA" id="ARBA00022737"/>
    </source>
</evidence>
<dbReference type="InterPro" id="IPR000832">
    <property type="entry name" value="GPCR_2_secretin-like"/>
</dbReference>
<dbReference type="SUPFAM" id="SSF56436">
    <property type="entry name" value="C-type lectin-like"/>
    <property type="match status" value="2"/>
</dbReference>
<feature type="transmembrane region" description="Helical" evidence="11">
    <location>
        <begin position="430"/>
        <end position="451"/>
    </location>
</feature>
<dbReference type="InterPro" id="IPR016186">
    <property type="entry name" value="C-type_lectin-like/link_sf"/>
</dbReference>
<dbReference type="SMART" id="SM00034">
    <property type="entry name" value="CLECT"/>
    <property type="match status" value="1"/>
</dbReference>
<evidence type="ECO:0000259" key="14">
    <source>
        <dbReference type="PROSITE" id="PS50041"/>
    </source>
</evidence>
<dbReference type="InterPro" id="IPR000152">
    <property type="entry name" value="EGF-type_Asp/Asn_hydroxyl_site"/>
</dbReference>
<dbReference type="CDD" id="cd00037">
    <property type="entry name" value="CLECT"/>
    <property type="match status" value="1"/>
</dbReference>
<keyword evidence="7 11" id="KW-0472">Membrane</keyword>
<dbReference type="FunFam" id="2.10.25.10:FF:000472">
    <property type="entry name" value="Uncharacterized protein, isoform A"/>
    <property type="match status" value="1"/>
</dbReference>
<evidence type="ECO:0000256" key="10">
    <source>
        <dbReference type="PROSITE-ProRule" id="PRU00076"/>
    </source>
</evidence>
<dbReference type="CDD" id="cd00054">
    <property type="entry name" value="EGF_CA"/>
    <property type="match status" value="2"/>
</dbReference>
<dbReference type="InterPro" id="IPR000742">
    <property type="entry name" value="EGF"/>
</dbReference>
<dbReference type="PROSITE" id="PS01186">
    <property type="entry name" value="EGF_2"/>
    <property type="match status" value="1"/>
</dbReference>
<dbReference type="Proteomes" id="UP000887566">
    <property type="component" value="Unplaced"/>
</dbReference>
<keyword evidence="15" id="KW-1185">Reference proteome</keyword>
<dbReference type="GO" id="GO:0032991">
    <property type="term" value="C:protein-containing complex"/>
    <property type="evidence" value="ECO:0007669"/>
    <property type="project" value="TreeGrafter"/>
</dbReference>
<feature type="disulfide bond" evidence="10">
    <location>
        <begin position="330"/>
        <end position="340"/>
    </location>
</feature>
<dbReference type="InterPro" id="IPR016187">
    <property type="entry name" value="CTDL_fold"/>
</dbReference>
<feature type="transmembrane region" description="Helical" evidence="11">
    <location>
        <begin position="504"/>
        <end position="524"/>
    </location>
</feature>
<keyword evidence="2 10" id="KW-0245">EGF-like domain</keyword>
<keyword evidence="4 12" id="KW-0732">Signal</keyword>
<evidence type="ECO:0000256" key="3">
    <source>
        <dbReference type="ARBA" id="ARBA00022692"/>
    </source>
</evidence>
<keyword evidence="8 10" id="KW-1015">Disulfide bond</keyword>